<evidence type="ECO:0000256" key="1">
    <source>
        <dbReference type="ARBA" id="ARBA00004123"/>
    </source>
</evidence>
<feature type="domain" description="HORMA" evidence="6">
    <location>
        <begin position="30"/>
        <end position="105"/>
    </location>
</feature>
<name>A0A8D2J1C2_VARKO</name>
<dbReference type="Ensembl" id="ENSVKKT00000009101.1">
    <property type="protein sequence ID" value="ENSVKKP00000008875.1"/>
    <property type="gene ID" value="ENSVKKG00000006304.1"/>
</dbReference>
<dbReference type="GO" id="GO:0051321">
    <property type="term" value="P:meiotic cell cycle"/>
    <property type="evidence" value="ECO:0007669"/>
    <property type="project" value="UniProtKB-KW"/>
</dbReference>
<reference evidence="7" key="1">
    <citation type="submission" date="2025-08" db="UniProtKB">
        <authorList>
            <consortium name="Ensembl"/>
        </authorList>
    </citation>
    <scope>IDENTIFICATION</scope>
</reference>
<dbReference type="PANTHER" id="PTHR48225">
    <property type="entry name" value="HORMA DOMAIN-CONTAINING PROTEIN 1"/>
    <property type="match status" value="1"/>
</dbReference>
<dbReference type="Proteomes" id="UP000694545">
    <property type="component" value="Unplaced"/>
</dbReference>
<dbReference type="Gene3D" id="3.30.900.10">
    <property type="entry name" value="HORMA domain"/>
    <property type="match status" value="1"/>
</dbReference>
<evidence type="ECO:0000313" key="7">
    <source>
        <dbReference type="Ensembl" id="ENSVKKP00000008875.1"/>
    </source>
</evidence>
<keyword evidence="4" id="KW-0539">Nucleus</keyword>
<sequence length="105" mass="11947">MATTQVLHIGQKHKTLKETILFPNRVASEQQSMFLMKRLLAISISCITYLRGLFPESSYGTRYLDGNDISLLLASCLTEATLELVSITRSLIVKRMNTVMNWFMC</sequence>
<comment type="subcellular location">
    <subcellularLocation>
        <location evidence="2">Chromosome</location>
    </subcellularLocation>
    <subcellularLocation>
        <location evidence="1">Nucleus</location>
    </subcellularLocation>
</comment>
<keyword evidence="5" id="KW-0469">Meiosis</keyword>
<reference evidence="7" key="2">
    <citation type="submission" date="2025-09" db="UniProtKB">
        <authorList>
            <consortium name="Ensembl"/>
        </authorList>
    </citation>
    <scope>IDENTIFICATION</scope>
</reference>
<dbReference type="PANTHER" id="PTHR48225:SF6">
    <property type="entry name" value="HORMA DOMAIN-CONTAINING PROTEIN 2"/>
    <property type="match status" value="1"/>
</dbReference>
<dbReference type="GO" id="GO:0005634">
    <property type="term" value="C:nucleus"/>
    <property type="evidence" value="ECO:0007669"/>
    <property type="project" value="UniProtKB-SubCell"/>
</dbReference>
<keyword evidence="3" id="KW-0158">Chromosome</keyword>
<keyword evidence="8" id="KW-1185">Reference proteome</keyword>
<dbReference type="InterPro" id="IPR003511">
    <property type="entry name" value="HORMA_dom"/>
</dbReference>
<proteinExistence type="predicted"/>
<organism evidence="7 8">
    <name type="scientific">Varanus komodoensis</name>
    <name type="common">Komodo dragon</name>
    <dbReference type="NCBI Taxonomy" id="61221"/>
    <lineage>
        <taxon>Eukaryota</taxon>
        <taxon>Metazoa</taxon>
        <taxon>Chordata</taxon>
        <taxon>Craniata</taxon>
        <taxon>Vertebrata</taxon>
        <taxon>Euteleostomi</taxon>
        <taxon>Lepidosauria</taxon>
        <taxon>Squamata</taxon>
        <taxon>Bifurcata</taxon>
        <taxon>Unidentata</taxon>
        <taxon>Episquamata</taxon>
        <taxon>Toxicofera</taxon>
        <taxon>Anguimorpha</taxon>
        <taxon>Paleoanguimorpha</taxon>
        <taxon>Varanoidea</taxon>
        <taxon>Varanidae</taxon>
        <taxon>Varanus</taxon>
    </lineage>
</organism>
<dbReference type="SUPFAM" id="SSF56019">
    <property type="entry name" value="The spindle assembly checkpoint protein mad2"/>
    <property type="match status" value="1"/>
</dbReference>
<dbReference type="GO" id="GO:0005694">
    <property type="term" value="C:chromosome"/>
    <property type="evidence" value="ECO:0007669"/>
    <property type="project" value="UniProtKB-SubCell"/>
</dbReference>
<dbReference type="AlphaFoldDB" id="A0A8D2J1C2"/>
<dbReference type="PROSITE" id="PS50815">
    <property type="entry name" value="HORMA"/>
    <property type="match status" value="1"/>
</dbReference>
<accession>A0A8D2J1C2</accession>
<evidence type="ECO:0000256" key="5">
    <source>
        <dbReference type="ARBA" id="ARBA00023254"/>
    </source>
</evidence>
<evidence type="ECO:0000256" key="2">
    <source>
        <dbReference type="ARBA" id="ARBA00004286"/>
    </source>
</evidence>
<evidence type="ECO:0000256" key="4">
    <source>
        <dbReference type="ARBA" id="ARBA00023242"/>
    </source>
</evidence>
<dbReference type="Pfam" id="PF02301">
    <property type="entry name" value="HORMA"/>
    <property type="match status" value="1"/>
</dbReference>
<evidence type="ECO:0000313" key="8">
    <source>
        <dbReference type="Proteomes" id="UP000694545"/>
    </source>
</evidence>
<protein>
    <recommendedName>
        <fullName evidence="6">HORMA domain-containing protein</fullName>
    </recommendedName>
</protein>
<dbReference type="OMA" id="HSSACHT"/>
<evidence type="ECO:0000256" key="3">
    <source>
        <dbReference type="ARBA" id="ARBA00022454"/>
    </source>
</evidence>
<dbReference type="InterPro" id="IPR051294">
    <property type="entry name" value="HORMA_MeioticProgression"/>
</dbReference>
<dbReference type="InterPro" id="IPR036570">
    <property type="entry name" value="HORMA_dom_sf"/>
</dbReference>
<evidence type="ECO:0000259" key="6">
    <source>
        <dbReference type="PROSITE" id="PS50815"/>
    </source>
</evidence>